<dbReference type="InterPro" id="IPR045385">
    <property type="entry name" value="DUF6526"/>
</dbReference>
<evidence type="ECO:0000313" key="2">
    <source>
        <dbReference type="EMBL" id="MEE1885572.1"/>
    </source>
</evidence>
<evidence type="ECO:0000313" key="3">
    <source>
        <dbReference type="Proteomes" id="UP001337681"/>
    </source>
</evidence>
<comment type="caution">
    <text evidence="2">The sequence shown here is derived from an EMBL/GenBank/DDBJ whole genome shotgun (WGS) entry which is preliminary data.</text>
</comment>
<name>A0ABU7H3G1_9SPHI</name>
<feature type="transmembrane region" description="Helical" evidence="1">
    <location>
        <begin position="40"/>
        <end position="59"/>
    </location>
</feature>
<keyword evidence="1" id="KW-0472">Membrane</keyword>
<gene>
    <name evidence="2" type="ORF">VRU49_09105</name>
</gene>
<proteinExistence type="predicted"/>
<accession>A0ABU7H3G1</accession>
<keyword evidence="1" id="KW-1133">Transmembrane helix</keyword>
<keyword evidence="1" id="KW-0812">Transmembrane</keyword>
<evidence type="ECO:0000256" key="1">
    <source>
        <dbReference type="SAM" id="Phobius"/>
    </source>
</evidence>
<dbReference type="EMBL" id="JAZDQU010000002">
    <property type="protein sequence ID" value="MEE1885572.1"/>
    <property type="molecule type" value="Genomic_DNA"/>
</dbReference>
<organism evidence="2 3">
    <name type="scientific">Pedobacter flavus</name>
    <dbReference type="NCBI Taxonomy" id="3113906"/>
    <lineage>
        <taxon>Bacteria</taxon>
        <taxon>Pseudomonadati</taxon>
        <taxon>Bacteroidota</taxon>
        <taxon>Sphingobacteriia</taxon>
        <taxon>Sphingobacteriales</taxon>
        <taxon>Sphingobacteriaceae</taxon>
        <taxon>Pedobacter</taxon>
    </lineage>
</organism>
<feature type="transmembrane region" description="Helical" evidence="1">
    <location>
        <begin position="12"/>
        <end position="34"/>
    </location>
</feature>
<dbReference type="Proteomes" id="UP001337681">
    <property type="component" value="Unassembled WGS sequence"/>
</dbReference>
<sequence length="138" mass="15949">MSQNFQNHKRIFKPFHLFLIPVSLLGFIYSLYVLFNEFNYANASISLLFFLVLLSSALSRVSALKVQDRAIINEFKFRYYLLSGNTVNENLTKSQLIALRFASDEELIDLTKKAVTEKLSATAIKKSIKNWKADYNRV</sequence>
<dbReference type="Pfam" id="PF20136">
    <property type="entry name" value="DUF6526"/>
    <property type="match status" value="1"/>
</dbReference>
<reference evidence="2 3" key="1">
    <citation type="submission" date="2024-01" db="EMBL/GenBank/DDBJ databases">
        <title>Pedobacter sp. nov., isolated from oil-contaminated soil.</title>
        <authorList>
            <person name="Le N.T.T."/>
        </authorList>
    </citation>
    <scope>NUCLEOTIDE SEQUENCE [LARGE SCALE GENOMIC DNA]</scope>
    <source>
        <strain evidence="2 3">VNH31</strain>
    </source>
</reference>
<dbReference type="RefSeq" id="WP_330146467.1">
    <property type="nucleotide sequence ID" value="NZ_JAZDQU010000002.1"/>
</dbReference>
<protein>
    <submittedName>
        <fullName evidence="2">DUF6526 family protein</fullName>
    </submittedName>
</protein>
<keyword evidence="3" id="KW-1185">Reference proteome</keyword>